<keyword evidence="5" id="KW-0732">Signal</keyword>
<dbReference type="InterPro" id="IPR036909">
    <property type="entry name" value="Cyt_c-like_dom_sf"/>
</dbReference>
<dbReference type="InterPro" id="IPR006656">
    <property type="entry name" value="Mopterin_OxRdtase"/>
</dbReference>
<dbReference type="Gene3D" id="3.40.50.740">
    <property type="match status" value="1"/>
</dbReference>
<dbReference type="Pfam" id="PF18364">
    <property type="entry name" value="Molybdopterin_N"/>
    <property type="match status" value="1"/>
</dbReference>
<dbReference type="InterPro" id="IPR006657">
    <property type="entry name" value="MoPterin_dinucl-bd_dom"/>
</dbReference>
<dbReference type="GO" id="GO:0020037">
    <property type="term" value="F:heme binding"/>
    <property type="evidence" value="ECO:0007669"/>
    <property type="project" value="InterPro"/>
</dbReference>
<evidence type="ECO:0000256" key="2">
    <source>
        <dbReference type="ARBA" id="ARBA00010312"/>
    </source>
</evidence>
<dbReference type="Proteomes" id="UP000251647">
    <property type="component" value="Unassembled WGS sequence"/>
</dbReference>
<evidence type="ECO:0000256" key="1">
    <source>
        <dbReference type="ARBA" id="ARBA00001942"/>
    </source>
</evidence>
<keyword evidence="4" id="KW-0479">Metal-binding</keyword>
<dbReference type="InterPro" id="IPR006311">
    <property type="entry name" value="TAT_signal"/>
</dbReference>
<dbReference type="PANTHER" id="PTHR43742:SF10">
    <property type="entry name" value="TRIMETHYLAMINE-N-OXIDE REDUCTASE 2"/>
    <property type="match status" value="1"/>
</dbReference>
<feature type="domain" description="Molybdopterin dinucleotide-binding" evidence="8">
    <location>
        <begin position="655"/>
        <end position="771"/>
    </location>
</feature>
<dbReference type="Pfam" id="PF01568">
    <property type="entry name" value="Molydop_binding"/>
    <property type="match status" value="1"/>
</dbReference>
<dbReference type="EMBL" id="UATL01000005">
    <property type="protein sequence ID" value="SPY44584.1"/>
    <property type="molecule type" value="Genomic_DNA"/>
</dbReference>
<dbReference type="Gene3D" id="3.90.55.10">
    <property type="entry name" value="Dimethylsulfoxide Reductase, domain 3"/>
    <property type="match status" value="1"/>
</dbReference>
<dbReference type="SUPFAM" id="SSF46626">
    <property type="entry name" value="Cytochrome c"/>
    <property type="match status" value="1"/>
</dbReference>
<dbReference type="InterPro" id="IPR009010">
    <property type="entry name" value="Asp_de-COase-like_dom_sf"/>
</dbReference>
<feature type="domain" description="Molybdopterin oxidoreductase N-terminal" evidence="9">
    <location>
        <begin position="40"/>
        <end position="82"/>
    </location>
</feature>
<evidence type="ECO:0000259" key="7">
    <source>
        <dbReference type="Pfam" id="PF00384"/>
    </source>
</evidence>
<dbReference type="Gene3D" id="3.40.228.10">
    <property type="entry name" value="Dimethylsulfoxide Reductase, domain 2"/>
    <property type="match status" value="1"/>
</dbReference>
<comment type="similarity">
    <text evidence="2">Belongs to the prokaryotic molybdopterin-containing oxidoreductase family.</text>
</comment>
<evidence type="ECO:0000313" key="10">
    <source>
        <dbReference type="EMBL" id="SPY44584.1"/>
    </source>
</evidence>
<dbReference type="GO" id="GO:0009061">
    <property type="term" value="P:anaerobic respiration"/>
    <property type="evidence" value="ECO:0007669"/>
    <property type="project" value="TreeGrafter"/>
</dbReference>
<dbReference type="Gene3D" id="2.40.40.20">
    <property type="match status" value="1"/>
</dbReference>
<protein>
    <submittedName>
        <fullName evidence="10">Dimethyl sulfoxide/trimethylamine N-oxide reductase</fullName>
        <ecNumber evidence="10">1.7.2.3</ecNumber>
    </submittedName>
</protein>
<dbReference type="RefSeq" id="WP_005304487.1">
    <property type="nucleotide sequence ID" value="NZ_PYOG01000003.1"/>
</dbReference>
<dbReference type="PROSITE" id="PS51318">
    <property type="entry name" value="TAT"/>
    <property type="match status" value="1"/>
</dbReference>
<keyword evidence="6 10" id="KW-0560">Oxidoreductase</keyword>
<evidence type="ECO:0000256" key="6">
    <source>
        <dbReference type="ARBA" id="ARBA00023002"/>
    </source>
</evidence>
<dbReference type="SUPFAM" id="SSF53706">
    <property type="entry name" value="Formate dehydrogenase/DMSO reductase, domains 1-3"/>
    <property type="match status" value="1"/>
</dbReference>
<evidence type="ECO:0000259" key="9">
    <source>
        <dbReference type="Pfam" id="PF18364"/>
    </source>
</evidence>
<keyword evidence="3" id="KW-0500">Molybdenum</keyword>
<reference evidence="10 11" key="1">
    <citation type="submission" date="2018-06" db="EMBL/GenBank/DDBJ databases">
        <authorList>
            <consortium name="Pathogen Informatics"/>
            <person name="Doyle S."/>
        </authorList>
    </citation>
    <scope>NUCLEOTIDE SEQUENCE [LARGE SCALE GENOMIC DNA]</scope>
    <source>
        <strain evidence="10 11">NCTC11647</strain>
    </source>
</reference>
<evidence type="ECO:0000256" key="4">
    <source>
        <dbReference type="ARBA" id="ARBA00022723"/>
    </source>
</evidence>
<evidence type="ECO:0000313" key="11">
    <source>
        <dbReference type="Proteomes" id="UP000251647"/>
    </source>
</evidence>
<dbReference type="GO" id="GO:0030288">
    <property type="term" value="C:outer membrane-bounded periplasmic space"/>
    <property type="evidence" value="ECO:0007669"/>
    <property type="project" value="TreeGrafter"/>
</dbReference>
<dbReference type="PANTHER" id="PTHR43742">
    <property type="entry name" value="TRIMETHYLAMINE-N-OXIDE REDUCTASE"/>
    <property type="match status" value="1"/>
</dbReference>
<dbReference type="EC" id="1.7.2.3" evidence="10"/>
<organism evidence="10 11">
    <name type="scientific">Photobacterium damselae</name>
    <dbReference type="NCBI Taxonomy" id="38293"/>
    <lineage>
        <taxon>Bacteria</taxon>
        <taxon>Pseudomonadati</taxon>
        <taxon>Pseudomonadota</taxon>
        <taxon>Gammaproteobacteria</taxon>
        <taxon>Vibrionales</taxon>
        <taxon>Vibrionaceae</taxon>
        <taxon>Photobacterium</taxon>
    </lineage>
</organism>
<dbReference type="InterPro" id="IPR041460">
    <property type="entry name" value="Molybdopterin_N"/>
</dbReference>
<evidence type="ECO:0000256" key="3">
    <source>
        <dbReference type="ARBA" id="ARBA00022505"/>
    </source>
</evidence>
<evidence type="ECO:0000256" key="5">
    <source>
        <dbReference type="ARBA" id="ARBA00022729"/>
    </source>
</evidence>
<comment type="cofactor">
    <cofactor evidence="1">
        <name>Mo-bis(molybdopterin guanine dinucleotide)</name>
        <dbReference type="ChEBI" id="CHEBI:60539"/>
    </cofactor>
</comment>
<dbReference type="InterPro" id="IPR050612">
    <property type="entry name" value="Prok_Mopterin_Oxidored"/>
</dbReference>
<accession>A0A2T3QN59</accession>
<dbReference type="GO" id="GO:0043546">
    <property type="term" value="F:molybdopterin cofactor binding"/>
    <property type="evidence" value="ECO:0007669"/>
    <property type="project" value="InterPro"/>
</dbReference>
<sequence>MDVSRRSFLKSAIATAIAANGLTLFPLDYAFADDTVLIPSASHWGPFYAVVKKGVLVGIQPRKEIDPLPTEMLLKGLLSRTYNKTRIQYPMVRKSYLENLGGNTKPELRGKEPFVRVSWETALQLTANAILHTIETKGNQGIFDSSYDGWSNTGLLRPPVVQGRFFNLIGGCSTTIGDYSAGASTVILPHIVGDMEVYSPQTAWPVIEKNTEVFVLVGADPWKTNRVEFRVADHQMQSHWLEWKKKGIKFISINPQRTTTDENLGSEWISITPGTDTALFNAMAYHLHDKNLVDEAYVNKYTVGYPQYVEYLLGTKDGIPKTPEWAAMITGISAEQIKQLTELFKNKKTQIAAGWALQRADHGEMVHWAIINFAAMAGKIGKPGEGFGFSWHYGNGGMPQSGAALPVTIGQGHNAVSAGCPVVLQAEMLKHPGKAFTYNGQTLTFPDVTMIYNSGNNLFSHQQNLNALLDAMNKKVETYVCQDTWWCASARYADIVLPATTALERVDITSGGTYSNDKVYAMQQVIEPYGESLDDFEIFRRLAKLFGVEQQYTTGKDMMGLIKEAYANSTAGKLKPFDQFWKDGVTHLPVPKSADYWQRHGAFYDDPKKNPLHTPSGKIELYSQAIADMNIWDCPPVPTFMQPFEYLGNADKGQLHILSPHPWMRLHSQMANADTNSYECVDGRQFLLINEEDAKAQGIADGDLVELYNGRGALLCGARLAKDLHRGVACLHEGAWMQLDKLGRCNSGQINVITSDRSCGGLSQGTSANTCLAYYKKCTNPCSPNQAYEPPHIVAESDCQMMMSLATLNIPERINKFMHSSVSNKPQQSIGEKIFYERCTMCHAAPDPASHTKGQWDGITQSMFPRAGLNDQEKKEVLDFLYKHAAKA</sequence>
<dbReference type="GO" id="GO:0009055">
    <property type="term" value="F:electron transfer activity"/>
    <property type="evidence" value="ECO:0007669"/>
    <property type="project" value="InterPro"/>
</dbReference>
<dbReference type="AlphaFoldDB" id="A0A2T3QN59"/>
<name>A0A2T3QN59_PHODM</name>
<feature type="domain" description="Molybdopterin oxidoreductase" evidence="7">
    <location>
        <begin position="86"/>
        <end position="544"/>
    </location>
</feature>
<dbReference type="GO" id="GO:0030151">
    <property type="term" value="F:molybdenum ion binding"/>
    <property type="evidence" value="ECO:0007669"/>
    <property type="project" value="TreeGrafter"/>
</dbReference>
<dbReference type="Pfam" id="PF00384">
    <property type="entry name" value="Molybdopterin"/>
    <property type="match status" value="1"/>
</dbReference>
<dbReference type="SUPFAM" id="SSF50692">
    <property type="entry name" value="ADC-like"/>
    <property type="match status" value="1"/>
</dbReference>
<proteinExistence type="inferred from homology"/>
<dbReference type="GO" id="GO:0050626">
    <property type="term" value="F:trimethylamine-N-oxide reductase (cytochrome c) activity"/>
    <property type="evidence" value="ECO:0007669"/>
    <property type="project" value="UniProtKB-EC"/>
</dbReference>
<gene>
    <name evidence="10" type="primary">dorA_2</name>
    <name evidence="10" type="ORF">NCTC11647_03533</name>
</gene>
<dbReference type="OrthoDB" id="9815647at2"/>
<evidence type="ECO:0000259" key="8">
    <source>
        <dbReference type="Pfam" id="PF01568"/>
    </source>
</evidence>